<protein>
    <submittedName>
        <fullName evidence="2">Uncharacterized protein</fullName>
    </submittedName>
</protein>
<reference evidence="2" key="1">
    <citation type="journal article" date="2022" name="Int. J. Mol. Sci.">
        <title>Draft Genome of Tanacetum Coccineum: Genomic Comparison of Closely Related Tanacetum-Family Plants.</title>
        <authorList>
            <person name="Yamashiro T."/>
            <person name="Shiraishi A."/>
            <person name="Nakayama K."/>
            <person name="Satake H."/>
        </authorList>
    </citation>
    <scope>NUCLEOTIDE SEQUENCE</scope>
</reference>
<accession>A0ABQ4Z4C3</accession>
<dbReference type="EMBL" id="BQNB010011018">
    <property type="protein sequence ID" value="GJS85003.1"/>
    <property type="molecule type" value="Genomic_DNA"/>
</dbReference>
<organism evidence="2 3">
    <name type="scientific">Tanacetum coccineum</name>
    <dbReference type="NCBI Taxonomy" id="301880"/>
    <lineage>
        <taxon>Eukaryota</taxon>
        <taxon>Viridiplantae</taxon>
        <taxon>Streptophyta</taxon>
        <taxon>Embryophyta</taxon>
        <taxon>Tracheophyta</taxon>
        <taxon>Spermatophyta</taxon>
        <taxon>Magnoliopsida</taxon>
        <taxon>eudicotyledons</taxon>
        <taxon>Gunneridae</taxon>
        <taxon>Pentapetalae</taxon>
        <taxon>asterids</taxon>
        <taxon>campanulids</taxon>
        <taxon>Asterales</taxon>
        <taxon>Asteraceae</taxon>
        <taxon>Asteroideae</taxon>
        <taxon>Anthemideae</taxon>
        <taxon>Anthemidinae</taxon>
        <taxon>Tanacetum</taxon>
    </lineage>
</organism>
<evidence type="ECO:0000256" key="1">
    <source>
        <dbReference type="ARBA" id="ARBA00022884"/>
    </source>
</evidence>
<evidence type="ECO:0000313" key="2">
    <source>
        <dbReference type="EMBL" id="GJS85003.1"/>
    </source>
</evidence>
<proteinExistence type="predicted"/>
<keyword evidence="3" id="KW-1185">Reference proteome</keyword>
<dbReference type="PANTHER" id="PTHR13734:SF5">
    <property type="entry name" value="CCA TRNA NUCLEOTIDYLTRANSFERASE, MITOCHONDRIAL"/>
    <property type="match status" value="1"/>
</dbReference>
<gene>
    <name evidence="2" type="ORF">Tco_0751544</name>
</gene>
<evidence type="ECO:0000313" key="3">
    <source>
        <dbReference type="Proteomes" id="UP001151760"/>
    </source>
</evidence>
<keyword evidence="1" id="KW-0694">RNA-binding</keyword>
<sequence>MRDASAEELSGNLKKNKIIVKLKSEEMFDFEMVKELKVAAADNDVKSAFKDNISRERIGHEIDLMVSGNRPVKAIECISEFGLFWVVFNPNFEHLVSQEQDKTCVGYMDSAWILMNAKEGFTFSDVQRRLYLYAALFLSLRKTMYVCNKKQKIILG</sequence>
<dbReference type="Proteomes" id="UP001151760">
    <property type="component" value="Unassembled WGS sequence"/>
</dbReference>
<name>A0ABQ4Z4C3_9ASTR</name>
<dbReference type="PANTHER" id="PTHR13734">
    <property type="entry name" value="TRNA-NUCLEOTIDYLTRANSFERASE"/>
    <property type="match status" value="1"/>
</dbReference>
<reference evidence="2" key="2">
    <citation type="submission" date="2022-01" db="EMBL/GenBank/DDBJ databases">
        <authorList>
            <person name="Yamashiro T."/>
            <person name="Shiraishi A."/>
            <person name="Satake H."/>
            <person name="Nakayama K."/>
        </authorList>
    </citation>
    <scope>NUCLEOTIDE SEQUENCE</scope>
</reference>
<dbReference type="SUPFAM" id="SSF81891">
    <property type="entry name" value="Poly A polymerase C-terminal region-like"/>
    <property type="match status" value="1"/>
</dbReference>
<comment type="caution">
    <text evidence="2">The sequence shown here is derived from an EMBL/GenBank/DDBJ whole genome shotgun (WGS) entry which is preliminary data.</text>
</comment>
<dbReference type="Gene3D" id="1.10.3090.10">
    <property type="entry name" value="cca-adding enzyme, domain 2"/>
    <property type="match status" value="1"/>
</dbReference>